<evidence type="ECO:0000313" key="3">
    <source>
        <dbReference type="Proteomes" id="UP000199415"/>
    </source>
</evidence>
<dbReference type="Proteomes" id="UP000199415">
    <property type="component" value="Unassembled WGS sequence"/>
</dbReference>
<name>A0A1G7V3Q8_9PROT</name>
<evidence type="ECO:0000313" key="2">
    <source>
        <dbReference type="EMBL" id="SDG53590.1"/>
    </source>
</evidence>
<proteinExistence type="predicted"/>
<dbReference type="EMBL" id="FNCE01000019">
    <property type="protein sequence ID" value="SDG53590.1"/>
    <property type="molecule type" value="Genomic_DNA"/>
</dbReference>
<gene>
    <name evidence="2" type="ORF">SAMN05216241_11924</name>
</gene>
<evidence type="ECO:0000256" key="1">
    <source>
        <dbReference type="SAM" id="MobiDB-lite"/>
    </source>
</evidence>
<feature type="region of interest" description="Disordered" evidence="1">
    <location>
        <begin position="1"/>
        <end position="21"/>
    </location>
</feature>
<dbReference type="AlphaFoldDB" id="A0A1G7V3Q8"/>
<accession>A0A1G7V3Q8</accession>
<organism evidence="2 3">
    <name type="scientific">Limimonas halophila</name>
    <dbReference type="NCBI Taxonomy" id="1082479"/>
    <lineage>
        <taxon>Bacteria</taxon>
        <taxon>Pseudomonadati</taxon>
        <taxon>Pseudomonadota</taxon>
        <taxon>Alphaproteobacteria</taxon>
        <taxon>Rhodospirillales</taxon>
        <taxon>Rhodovibrionaceae</taxon>
        <taxon>Limimonas</taxon>
    </lineage>
</organism>
<protein>
    <submittedName>
        <fullName evidence="2">Uncharacterized protein</fullName>
    </submittedName>
</protein>
<reference evidence="2 3" key="1">
    <citation type="submission" date="2016-10" db="EMBL/GenBank/DDBJ databases">
        <authorList>
            <person name="de Groot N.N."/>
        </authorList>
    </citation>
    <scope>NUCLEOTIDE SEQUENCE [LARGE SCALE GENOMIC DNA]</scope>
    <source>
        <strain evidence="2 3">DSM 25584</strain>
    </source>
</reference>
<keyword evidence="3" id="KW-1185">Reference proteome</keyword>
<dbReference type="RefSeq" id="WP_090022439.1">
    <property type="nucleotide sequence ID" value="NZ_FNCE01000019.1"/>
</dbReference>
<sequence>MMTRDDRHARDGLENPRHELENHVDGVLPEDARVALRLGGAAGLNAALDAGRARWLDRLARDAVAAVAAARAALANGQGADQKAALDRARARLCGVRAAALGYPRTPISTPR</sequence>